<name>A0ABN3QJA3_9ACTN</name>
<organism evidence="1 2">
    <name type="scientific">Actinomadura fulvescens</name>
    <dbReference type="NCBI Taxonomy" id="46160"/>
    <lineage>
        <taxon>Bacteria</taxon>
        <taxon>Bacillati</taxon>
        <taxon>Actinomycetota</taxon>
        <taxon>Actinomycetes</taxon>
        <taxon>Streptosporangiales</taxon>
        <taxon>Thermomonosporaceae</taxon>
        <taxon>Actinomadura</taxon>
    </lineage>
</organism>
<keyword evidence="2" id="KW-1185">Reference proteome</keyword>
<evidence type="ECO:0000313" key="1">
    <source>
        <dbReference type="EMBL" id="GAA2627977.1"/>
    </source>
</evidence>
<accession>A0ABN3QJA3</accession>
<comment type="caution">
    <text evidence="1">The sequence shown here is derived from an EMBL/GenBank/DDBJ whole genome shotgun (WGS) entry which is preliminary data.</text>
</comment>
<gene>
    <name evidence="1" type="ORF">GCM10010411_76520</name>
</gene>
<dbReference type="EMBL" id="BAAATD010000013">
    <property type="protein sequence ID" value="GAA2627977.1"/>
    <property type="molecule type" value="Genomic_DNA"/>
</dbReference>
<dbReference type="Proteomes" id="UP001501509">
    <property type="component" value="Unassembled WGS sequence"/>
</dbReference>
<evidence type="ECO:0000313" key="2">
    <source>
        <dbReference type="Proteomes" id="UP001501509"/>
    </source>
</evidence>
<proteinExistence type="predicted"/>
<reference evidence="1 2" key="1">
    <citation type="journal article" date="2019" name="Int. J. Syst. Evol. Microbiol.">
        <title>The Global Catalogue of Microorganisms (GCM) 10K type strain sequencing project: providing services to taxonomists for standard genome sequencing and annotation.</title>
        <authorList>
            <consortium name="The Broad Institute Genomics Platform"/>
            <consortium name="The Broad Institute Genome Sequencing Center for Infectious Disease"/>
            <person name="Wu L."/>
            <person name="Ma J."/>
        </authorList>
    </citation>
    <scope>NUCLEOTIDE SEQUENCE [LARGE SCALE GENOMIC DNA]</scope>
    <source>
        <strain evidence="1 2">JCM 6833</strain>
    </source>
</reference>
<protein>
    <submittedName>
        <fullName evidence="1">Uncharacterized protein</fullName>
    </submittedName>
</protein>
<sequence>MAAATARARPRDTSALVRLVWPVAPLEQVREVMRSPEQVPTRQSARMGGRVFLRLAHVSINRYI</sequence>